<proteinExistence type="predicted"/>
<evidence type="ECO:0000256" key="1">
    <source>
        <dbReference type="SAM" id="Coils"/>
    </source>
</evidence>
<feature type="region of interest" description="Disordered" evidence="2">
    <location>
        <begin position="1"/>
        <end position="34"/>
    </location>
</feature>
<sequence>MERFNWVRITAKKDKDKSKQPTKRTRSDVSTDSNTSMDLSGIINFQKDLDEIKFSLRDVTTKDDLNEVTKDLVKTADLENMVTGIVKKLFSKFESTLDKKMNERLNKIQTEMQEKVEALSIENEHLRRKIDQNEAKTISIKKNCLKQQKLLK</sequence>
<dbReference type="OrthoDB" id="10426582at2759"/>
<dbReference type="AlphaFoldDB" id="A0A8S3Q570"/>
<organism evidence="3 4">
    <name type="scientific">Mytilus edulis</name>
    <name type="common">Blue mussel</name>
    <dbReference type="NCBI Taxonomy" id="6550"/>
    <lineage>
        <taxon>Eukaryota</taxon>
        <taxon>Metazoa</taxon>
        <taxon>Spiralia</taxon>
        <taxon>Lophotrochozoa</taxon>
        <taxon>Mollusca</taxon>
        <taxon>Bivalvia</taxon>
        <taxon>Autobranchia</taxon>
        <taxon>Pteriomorphia</taxon>
        <taxon>Mytilida</taxon>
        <taxon>Mytiloidea</taxon>
        <taxon>Mytilidae</taxon>
        <taxon>Mytilinae</taxon>
        <taxon>Mytilus</taxon>
    </lineage>
</organism>
<dbReference type="Proteomes" id="UP000683360">
    <property type="component" value="Unassembled WGS sequence"/>
</dbReference>
<accession>A0A8S3Q570</accession>
<protein>
    <submittedName>
        <fullName evidence="3">Uncharacterized protein</fullName>
    </submittedName>
</protein>
<evidence type="ECO:0000313" key="3">
    <source>
        <dbReference type="EMBL" id="CAG2191578.1"/>
    </source>
</evidence>
<dbReference type="EMBL" id="CAJPWZ010000366">
    <property type="protein sequence ID" value="CAG2191578.1"/>
    <property type="molecule type" value="Genomic_DNA"/>
</dbReference>
<keyword evidence="1" id="KW-0175">Coiled coil</keyword>
<gene>
    <name evidence="3" type="ORF">MEDL_6807</name>
</gene>
<evidence type="ECO:0000256" key="2">
    <source>
        <dbReference type="SAM" id="MobiDB-lite"/>
    </source>
</evidence>
<comment type="caution">
    <text evidence="3">The sequence shown here is derived from an EMBL/GenBank/DDBJ whole genome shotgun (WGS) entry which is preliminary data.</text>
</comment>
<feature type="compositionally biased region" description="Basic and acidic residues" evidence="2">
    <location>
        <begin position="1"/>
        <end position="29"/>
    </location>
</feature>
<keyword evidence="4" id="KW-1185">Reference proteome</keyword>
<name>A0A8S3Q570_MYTED</name>
<evidence type="ECO:0000313" key="4">
    <source>
        <dbReference type="Proteomes" id="UP000683360"/>
    </source>
</evidence>
<feature type="coiled-coil region" evidence="1">
    <location>
        <begin position="102"/>
        <end position="136"/>
    </location>
</feature>
<reference evidence="3" key="1">
    <citation type="submission" date="2021-03" db="EMBL/GenBank/DDBJ databases">
        <authorList>
            <person name="Bekaert M."/>
        </authorList>
    </citation>
    <scope>NUCLEOTIDE SEQUENCE</scope>
</reference>